<evidence type="ECO:0000259" key="2">
    <source>
        <dbReference type="PROSITE" id="PS50878"/>
    </source>
</evidence>
<dbReference type="SUPFAM" id="SSF56672">
    <property type="entry name" value="DNA/RNA polymerases"/>
    <property type="match status" value="1"/>
</dbReference>
<dbReference type="Gene3D" id="3.30.70.270">
    <property type="match status" value="1"/>
</dbReference>
<evidence type="ECO:0000313" key="3">
    <source>
        <dbReference type="EMBL" id="GFY56669.1"/>
    </source>
</evidence>
<dbReference type="Pfam" id="PF00078">
    <property type="entry name" value="RVT_1"/>
    <property type="match status" value="1"/>
</dbReference>
<dbReference type="Proteomes" id="UP000886998">
    <property type="component" value="Unassembled WGS sequence"/>
</dbReference>
<proteinExistence type="predicted"/>
<dbReference type="InterPro" id="IPR043502">
    <property type="entry name" value="DNA/RNA_pol_sf"/>
</dbReference>
<keyword evidence="4" id="KW-1185">Reference proteome</keyword>
<comment type="caution">
    <text evidence="3">The sequence shown here is derived from an EMBL/GenBank/DDBJ whole genome shotgun (WGS) entry which is preliminary data.</text>
</comment>
<dbReference type="InterPro" id="IPR043128">
    <property type="entry name" value="Rev_trsase/Diguanyl_cyclase"/>
</dbReference>
<gene>
    <name evidence="3" type="primary">pol</name>
    <name evidence="3" type="ORF">TNIN_467881</name>
</gene>
<dbReference type="PANTHER" id="PTHR19446">
    <property type="entry name" value="REVERSE TRANSCRIPTASES"/>
    <property type="match status" value="1"/>
</dbReference>
<reference evidence="3" key="1">
    <citation type="submission" date="2020-08" db="EMBL/GenBank/DDBJ databases">
        <title>Multicomponent nature underlies the extraordinary mechanical properties of spider dragline silk.</title>
        <authorList>
            <person name="Kono N."/>
            <person name="Nakamura H."/>
            <person name="Mori M."/>
            <person name="Yoshida Y."/>
            <person name="Ohtoshi R."/>
            <person name="Malay A.D."/>
            <person name="Moran D.A.P."/>
            <person name="Tomita M."/>
            <person name="Numata K."/>
            <person name="Arakawa K."/>
        </authorList>
    </citation>
    <scope>NUCLEOTIDE SEQUENCE</scope>
</reference>
<dbReference type="GO" id="GO:0071897">
    <property type="term" value="P:DNA biosynthetic process"/>
    <property type="evidence" value="ECO:0007669"/>
    <property type="project" value="UniProtKB-ARBA"/>
</dbReference>
<sequence length="977" mass="110042">MRLAPPPNHLPETLPRSNPGNENGEDPNPRGRIDLQVPDTLKPFLEPLNTLLEMDETSDARAHFEETVRNVTAAVQDYFHLQPTRRKSETNGSNHGGLDLQNPQRVQQTYKWNRRKCVRAITQEPSQRCPVNMETFRYFQSVWETSNSPVERIHSEPPTRPPIMESFSQPFVAGCLKSAENSAPGQDLICYKHWRELDPSCSVLTRIFNVCIKLSDIPVAWKTSQTVLIHKKGDVSNLDNWRPISLSNTIYKLFTKCLEKKLSEWCEANAILSPTQKGFSPYDGVLEHNFLLTQHLEAARRCDTDKFVTWLDISNAFGSVPRQAVIDSLVACGADQYFVSLICSIYQGSNTRVLTEEGPTPTIQLLNGVKQGCPLSGILFNLSIDKVLYTIKENREQRAILAFADDIVLLANDAEDMQEMITATAHELGALCLSLNPQKCATLHLSVRVPTGSVPTKFQLEGAEIQALSDGDSYTYLGTPVGFFVQKNFKTANQALTILEKISTSHLEQWQKLDALKTFFFPTLSFSMRTGQLGKTDWSEVDVAARKEIKNILSLPSSASNHYIYGNRKLGGRGVPSAAEDSDFYLVDSAFKLLTSRDEDVSFEALGQLTRTVAHRIGRQPSDGDLGAYMSGSMEGEYAETTNQLSNTWTLARKASTRQLVTWSFTEGKPKVTIGDEVLTSTKRRGILKAFHDNFQVRETQNLLAAPSQGKVMDCVAMAPTSSHFITYGKWSWKTDWRFIHKARLNLVPLNANKKGPLPTLRACRKCGHWDETLPHVINHCKSYSAAWQLRHNAVLARIRAAIAFRGTILSENQVVGPNRLRPDLVAQIDNNIYIVDVTIPFENRRQAFNQDREGKVFKYLELLLYFTSLGFQQVHIVPIVVGSLGAWDPENDVFLRKVATNRYLAVLRKLCVSDCIRWSNLHTASHRCKTVLHRFTPSPVHSGTTFKLFELWAFPERPIALGHNSRQRNGSWHSNN</sequence>
<evidence type="ECO:0000313" key="4">
    <source>
        <dbReference type="Proteomes" id="UP000886998"/>
    </source>
</evidence>
<name>A0A8X6XQD5_9ARAC</name>
<dbReference type="PROSITE" id="PS50878">
    <property type="entry name" value="RT_POL"/>
    <property type="match status" value="1"/>
</dbReference>
<dbReference type="AlphaFoldDB" id="A0A8X6XQD5"/>
<evidence type="ECO:0000256" key="1">
    <source>
        <dbReference type="SAM" id="MobiDB-lite"/>
    </source>
</evidence>
<dbReference type="EMBL" id="BMAV01011094">
    <property type="protein sequence ID" value="GFY56669.1"/>
    <property type="molecule type" value="Genomic_DNA"/>
</dbReference>
<dbReference type="CDD" id="cd01650">
    <property type="entry name" value="RT_nLTR_like"/>
    <property type="match status" value="1"/>
</dbReference>
<accession>A0A8X6XQD5</accession>
<dbReference type="InterPro" id="IPR000477">
    <property type="entry name" value="RT_dom"/>
</dbReference>
<dbReference type="OrthoDB" id="6436077at2759"/>
<feature type="domain" description="Reverse transcriptase" evidence="2">
    <location>
        <begin position="210"/>
        <end position="481"/>
    </location>
</feature>
<organism evidence="3 4">
    <name type="scientific">Trichonephila inaurata madagascariensis</name>
    <dbReference type="NCBI Taxonomy" id="2747483"/>
    <lineage>
        <taxon>Eukaryota</taxon>
        <taxon>Metazoa</taxon>
        <taxon>Ecdysozoa</taxon>
        <taxon>Arthropoda</taxon>
        <taxon>Chelicerata</taxon>
        <taxon>Arachnida</taxon>
        <taxon>Araneae</taxon>
        <taxon>Araneomorphae</taxon>
        <taxon>Entelegynae</taxon>
        <taxon>Araneoidea</taxon>
        <taxon>Nephilidae</taxon>
        <taxon>Trichonephila</taxon>
        <taxon>Trichonephila inaurata</taxon>
    </lineage>
</organism>
<feature type="region of interest" description="Disordered" evidence="1">
    <location>
        <begin position="1"/>
        <end position="35"/>
    </location>
</feature>
<protein>
    <submittedName>
        <fullName evidence="3">Retrovirus-related Pol polyprotein from type-2 retrotransposable element R2DM</fullName>
    </submittedName>
</protein>